<dbReference type="InterPro" id="IPR052579">
    <property type="entry name" value="Zinc_finger_SWIM"/>
</dbReference>
<dbReference type="OrthoDB" id="2422440at2759"/>
<evidence type="ECO:0000313" key="3">
    <source>
        <dbReference type="Proteomes" id="UP001153555"/>
    </source>
</evidence>
<proteinExistence type="predicted"/>
<dbReference type="InterPro" id="IPR018289">
    <property type="entry name" value="MULE_transposase_dom"/>
</dbReference>
<organism evidence="2 3">
    <name type="scientific">Striga hermonthica</name>
    <name type="common">Purple witchweed</name>
    <name type="synonym">Buchnera hermonthica</name>
    <dbReference type="NCBI Taxonomy" id="68872"/>
    <lineage>
        <taxon>Eukaryota</taxon>
        <taxon>Viridiplantae</taxon>
        <taxon>Streptophyta</taxon>
        <taxon>Embryophyta</taxon>
        <taxon>Tracheophyta</taxon>
        <taxon>Spermatophyta</taxon>
        <taxon>Magnoliopsida</taxon>
        <taxon>eudicotyledons</taxon>
        <taxon>Gunneridae</taxon>
        <taxon>Pentapetalae</taxon>
        <taxon>asterids</taxon>
        <taxon>lamiids</taxon>
        <taxon>Lamiales</taxon>
        <taxon>Orobanchaceae</taxon>
        <taxon>Buchnereae</taxon>
        <taxon>Striga</taxon>
    </lineage>
</organism>
<feature type="domain" description="MULE transposase" evidence="1">
    <location>
        <begin position="307"/>
        <end position="358"/>
    </location>
</feature>
<name>A0A9N7NF37_STRHE</name>
<comment type="caution">
    <text evidence="2">The sequence shown here is derived from an EMBL/GenBank/DDBJ whole genome shotgun (WGS) entry which is preliminary data.</text>
</comment>
<feature type="non-terminal residue" evidence="2">
    <location>
        <position position="1"/>
    </location>
</feature>
<reference evidence="2" key="1">
    <citation type="submission" date="2019-12" db="EMBL/GenBank/DDBJ databases">
        <authorList>
            <person name="Scholes J."/>
        </authorList>
    </citation>
    <scope>NUCLEOTIDE SEQUENCE</scope>
</reference>
<evidence type="ECO:0000259" key="1">
    <source>
        <dbReference type="Pfam" id="PF10551"/>
    </source>
</evidence>
<dbReference type="PANTHER" id="PTHR31569">
    <property type="entry name" value="SWIM-TYPE DOMAIN-CONTAINING PROTEIN"/>
    <property type="match status" value="1"/>
</dbReference>
<keyword evidence="3" id="KW-1185">Reference proteome</keyword>
<feature type="non-terminal residue" evidence="2">
    <location>
        <position position="364"/>
    </location>
</feature>
<dbReference type="AlphaFoldDB" id="A0A9N7NF37"/>
<evidence type="ECO:0000313" key="2">
    <source>
        <dbReference type="EMBL" id="CAA0828751.1"/>
    </source>
</evidence>
<protein>
    <recommendedName>
        <fullName evidence="1">MULE transposase domain-containing protein</fullName>
    </recommendedName>
</protein>
<dbReference type="EMBL" id="CACSLK010027752">
    <property type="protein sequence ID" value="CAA0828751.1"/>
    <property type="molecule type" value="Genomic_DNA"/>
</dbReference>
<accession>A0A9N7NF37</accession>
<gene>
    <name evidence="2" type="ORF">SHERM_24446</name>
</gene>
<dbReference type="PANTHER" id="PTHR31569:SF4">
    <property type="entry name" value="SWIM-TYPE DOMAIN-CONTAINING PROTEIN"/>
    <property type="match status" value="1"/>
</dbReference>
<sequence length="364" mass="42284">DSNNYEVVTRVDSRLGYEAYDYEVDLNNYEIVSRVESRLSYEAYDYEVDSNNYEVVTRVDSRQGYEAYDYEVSLEDFGGDGVDYRSAFNTTTLFISDVEDIKDAKSTTIMNGFFLTISKHKKPGRLKILKCDRGERYRGKNVDMNKAVSRRSKTKACQCPFEIQVKRVARSTYWMIHTSQDETKGYHNHSFAVYPEGHRQSSGISVSSKKIIHEMTAAHVTPANILATVQEKNPHDHANRRHVYNYRDWLRKESFEGREVPTQLLHLANSSNYIVYTNVDPNTNALTHIFMAHPDSVSLFRTYYWFVGIDSTYKTNKYKMPLVEMIGMTPCNNNFLIAYALMKDEKEASYDWVLDKLRLLIGYT</sequence>
<dbReference type="Pfam" id="PF10551">
    <property type="entry name" value="MULE"/>
    <property type="match status" value="1"/>
</dbReference>
<dbReference type="Proteomes" id="UP001153555">
    <property type="component" value="Unassembled WGS sequence"/>
</dbReference>